<dbReference type="Proteomes" id="UP001595796">
    <property type="component" value="Unassembled WGS sequence"/>
</dbReference>
<protein>
    <submittedName>
        <fullName evidence="4">SDR family NAD(P)-dependent oxidoreductase</fullName>
        <ecNumber evidence="4">1.1.1.-</ecNumber>
    </submittedName>
</protein>
<dbReference type="PANTHER" id="PTHR42879">
    <property type="entry name" value="3-OXOACYL-(ACYL-CARRIER-PROTEIN) REDUCTASE"/>
    <property type="match status" value="1"/>
</dbReference>
<comment type="similarity">
    <text evidence="1">Belongs to the short-chain dehydrogenases/reductases (SDR) family.</text>
</comment>
<dbReference type="SUPFAM" id="SSF51735">
    <property type="entry name" value="NAD(P)-binding Rossmann-fold domains"/>
    <property type="match status" value="1"/>
</dbReference>
<dbReference type="PANTHER" id="PTHR42879:SF2">
    <property type="entry name" value="3-OXOACYL-[ACYL-CARRIER-PROTEIN] REDUCTASE FABG"/>
    <property type="match status" value="1"/>
</dbReference>
<comment type="caution">
    <text evidence="4">The sequence shown here is derived from an EMBL/GenBank/DDBJ whole genome shotgun (WGS) entry which is preliminary data.</text>
</comment>
<dbReference type="Gene3D" id="3.40.50.720">
    <property type="entry name" value="NAD(P)-binding Rossmann-like Domain"/>
    <property type="match status" value="1"/>
</dbReference>
<dbReference type="RefSeq" id="WP_114957625.1">
    <property type="nucleotide sequence ID" value="NZ_JBHSJF010000006.1"/>
</dbReference>
<dbReference type="InterPro" id="IPR036291">
    <property type="entry name" value="NAD(P)-bd_dom_sf"/>
</dbReference>
<dbReference type="InterPro" id="IPR002347">
    <property type="entry name" value="SDR_fam"/>
</dbReference>
<evidence type="ECO:0000313" key="4">
    <source>
        <dbReference type="EMBL" id="MFC5068138.1"/>
    </source>
</evidence>
<dbReference type="EMBL" id="JBHSJF010000006">
    <property type="protein sequence ID" value="MFC5068138.1"/>
    <property type="molecule type" value="Genomic_DNA"/>
</dbReference>
<evidence type="ECO:0000256" key="2">
    <source>
        <dbReference type="SAM" id="MobiDB-lite"/>
    </source>
</evidence>
<keyword evidence="5" id="KW-1185">Reference proteome</keyword>
<gene>
    <name evidence="4" type="ORF">ACFPFW_08930</name>
</gene>
<dbReference type="InterPro" id="IPR050259">
    <property type="entry name" value="SDR"/>
</dbReference>
<dbReference type="EC" id="1.1.1.-" evidence="4"/>
<keyword evidence="4" id="KW-0560">Oxidoreductase</keyword>
<evidence type="ECO:0000259" key="3">
    <source>
        <dbReference type="SMART" id="SM00822"/>
    </source>
</evidence>
<dbReference type="PRINTS" id="PR00081">
    <property type="entry name" value="GDHRDH"/>
</dbReference>
<sequence>MGTLQGKVALVTGSARNIGRAIALGLAAQGAHIVVNARRSREDVEAVAADIRSAGGSADVIMADLGEASQVKGLFAEIKDKHGKLDILVNNAAVRRETPLANISAAEWRIVMSSILDASFFCSQAAASMMPDGGRIISMGGLSAHTGASNRAHVVAAKAGLVGLTKALAMELAPRHITVNLVAPGRIDTNREKTGAPNPTHHSGHNSPLGMQGSPEDVTAMVVHLAGPGGQYITGQTIHVNGGIYLP</sequence>
<evidence type="ECO:0000313" key="5">
    <source>
        <dbReference type="Proteomes" id="UP001595796"/>
    </source>
</evidence>
<dbReference type="InterPro" id="IPR057326">
    <property type="entry name" value="KR_dom"/>
</dbReference>
<accession>A0ABV9YZ83</accession>
<dbReference type="GO" id="GO:0016491">
    <property type="term" value="F:oxidoreductase activity"/>
    <property type="evidence" value="ECO:0007669"/>
    <property type="project" value="UniProtKB-KW"/>
</dbReference>
<organism evidence="4 5">
    <name type="scientific">Flaviflagellibacter deserti</name>
    <dbReference type="NCBI Taxonomy" id="2267266"/>
    <lineage>
        <taxon>Bacteria</taxon>
        <taxon>Pseudomonadati</taxon>
        <taxon>Pseudomonadota</taxon>
        <taxon>Alphaproteobacteria</taxon>
        <taxon>Hyphomicrobiales</taxon>
        <taxon>Flaviflagellibacter</taxon>
    </lineage>
</organism>
<proteinExistence type="inferred from homology"/>
<feature type="domain" description="Ketoreductase" evidence="3">
    <location>
        <begin position="7"/>
        <end position="176"/>
    </location>
</feature>
<evidence type="ECO:0000256" key="1">
    <source>
        <dbReference type="ARBA" id="ARBA00006484"/>
    </source>
</evidence>
<feature type="region of interest" description="Disordered" evidence="2">
    <location>
        <begin position="185"/>
        <end position="215"/>
    </location>
</feature>
<name>A0ABV9YZ83_9HYPH</name>
<dbReference type="Pfam" id="PF13561">
    <property type="entry name" value="adh_short_C2"/>
    <property type="match status" value="1"/>
</dbReference>
<reference evidence="5" key="1">
    <citation type="journal article" date="2019" name="Int. J. Syst. Evol. Microbiol.">
        <title>The Global Catalogue of Microorganisms (GCM) 10K type strain sequencing project: providing services to taxonomists for standard genome sequencing and annotation.</title>
        <authorList>
            <consortium name="The Broad Institute Genomics Platform"/>
            <consortium name="The Broad Institute Genome Sequencing Center for Infectious Disease"/>
            <person name="Wu L."/>
            <person name="Ma J."/>
        </authorList>
    </citation>
    <scope>NUCLEOTIDE SEQUENCE [LARGE SCALE GENOMIC DNA]</scope>
    <source>
        <strain evidence="5">CGMCC 1.16444</strain>
    </source>
</reference>
<dbReference type="PRINTS" id="PR00080">
    <property type="entry name" value="SDRFAMILY"/>
</dbReference>
<dbReference type="SMART" id="SM00822">
    <property type="entry name" value="PKS_KR"/>
    <property type="match status" value="1"/>
</dbReference>